<dbReference type="PANTHER" id="PTHR14791">
    <property type="entry name" value="BOMB/KIRA PROTEINS"/>
    <property type="match status" value="1"/>
</dbReference>
<dbReference type="PANTHER" id="PTHR14791:SF29">
    <property type="entry name" value="PROTEIN KIBRA"/>
    <property type="match status" value="1"/>
</dbReference>
<dbReference type="AlphaFoldDB" id="A0A6P6BIU1"/>
<gene>
    <name evidence="3" type="primary">LOC111318434</name>
</gene>
<proteinExistence type="predicted"/>
<feature type="compositionally biased region" description="Low complexity" evidence="1">
    <location>
        <begin position="168"/>
        <end position="178"/>
    </location>
</feature>
<accession>A0A6P6BIU1</accession>
<evidence type="ECO:0000313" key="3">
    <source>
        <dbReference type="RefSeq" id="XP_022777037.1"/>
    </source>
</evidence>
<name>A0A6P6BIU1_DURZI</name>
<organism evidence="2 3">
    <name type="scientific">Durio zibethinus</name>
    <name type="common">Durian</name>
    <dbReference type="NCBI Taxonomy" id="66656"/>
    <lineage>
        <taxon>Eukaryota</taxon>
        <taxon>Viridiplantae</taxon>
        <taxon>Streptophyta</taxon>
        <taxon>Embryophyta</taxon>
        <taxon>Tracheophyta</taxon>
        <taxon>Spermatophyta</taxon>
        <taxon>Magnoliopsida</taxon>
        <taxon>eudicotyledons</taxon>
        <taxon>Gunneridae</taxon>
        <taxon>Pentapetalae</taxon>
        <taxon>rosids</taxon>
        <taxon>malvids</taxon>
        <taxon>Malvales</taxon>
        <taxon>Malvaceae</taxon>
        <taxon>Helicteroideae</taxon>
        <taxon>Durio</taxon>
    </lineage>
</organism>
<feature type="compositionally biased region" description="Acidic residues" evidence="1">
    <location>
        <begin position="151"/>
        <end position="164"/>
    </location>
</feature>
<dbReference type="RefSeq" id="XP_022777037.1">
    <property type="nucleotide sequence ID" value="XM_022921302.1"/>
</dbReference>
<feature type="region of interest" description="Disordered" evidence="1">
    <location>
        <begin position="62"/>
        <end position="98"/>
    </location>
</feature>
<feature type="compositionally biased region" description="Polar residues" evidence="1">
    <location>
        <begin position="86"/>
        <end position="98"/>
    </location>
</feature>
<dbReference type="InterPro" id="IPR051105">
    <property type="entry name" value="WWC/KIBRA_Hippo_Reg"/>
</dbReference>
<dbReference type="Proteomes" id="UP000515121">
    <property type="component" value="Unplaced"/>
</dbReference>
<evidence type="ECO:0000313" key="2">
    <source>
        <dbReference type="Proteomes" id="UP000515121"/>
    </source>
</evidence>
<dbReference type="GeneID" id="111318434"/>
<evidence type="ECO:0000256" key="1">
    <source>
        <dbReference type="SAM" id="MobiDB-lite"/>
    </source>
</evidence>
<dbReference type="SUPFAM" id="SSF51045">
    <property type="entry name" value="WW domain"/>
    <property type="match status" value="1"/>
</dbReference>
<protein>
    <submittedName>
        <fullName evidence="3">Uncharacterized protein LOC111318434</fullName>
    </submittedName>
</protein>
<dbReference type="InterPro" id="IPR036020">
    <property type="entry name" value="WW_dom_sf"/>
</dbReference>
<sequence length="245" mass="27351">MVSISILFKIRPLLISLSLSFSSPFFQFVIVSCFFGGTFGLVMTAPNMATITESLERSLQNCSLNQERRSSSSGGGVEEGIIGRSLTSDDNNLPNTGSDTSLELNSHLSLPYHWEQCLDLKTGEIYYINWRNGMKAREDPRTAADYSGDFYSEEEEEEEDDDDRSCDSEGSPSESSPSSRERGHYSNNNNRNNSQHRSEKGKDNVLVVAGCKSCLMYFMVPKQVEDCPKCNGQLLHFDRSESSCP</sequence>
<dbReference type="Gene3D" id="2.20.70.10">
    <property type="match status" value="1"/>
</dbReference>
<reference evidence="3" key="1">
    <citation type="submission" date="2025-08" db="UniProtKB">
        <authorList>
            <consortium name="RefSeq"/>
        </authorList>
    </citation>
    <scope>IDENTIFICATION</scope>
    <source>
        <tissue evidence="3">Fruit stalk</tissue>
    </source>
</reference>
<keyword evidence="2" id="KW-1185">Reference proteome</keyword>
<dbReference type="OrthoDB" id="1000344at2759"/>
<dbReference type="KEGG" id="dzi:111318434"/>
<feature type="region of interest" description="Disordered" evidence="1">
    <location>
        <begin position="151"/>
        <end position="201"/>
    </location>
</feature>